<keyword evidence="1" id="KW-0812">Transmembrane</keyword>
<organism evidence="2 3">
    <name type="scientific">Glonium stellatum</name>
    <dbReference type="NCBI Taxonomy" id="574774"/>
    <lineage>
        <taxon>Eukaryota</taxon>
        <taxon>Fungi</taxon>
        <taxon>Dikarya</taxon>
        <taxon>Ascomycota</taxon>
        <taxon>Pezizomycotina</taxon>
        <taxon>Dothideomycetes</taxon>
        <taxon>Pleosporomycetidae</taxon>
        <taxon>Gloniales</taxon>
        <taxon>Gloniaceae</taxon>
        <taxon>Glonium</taxon>
    </lineage>
</organism>
<feature type="transmembrane region" description="Helical" evidence="1">
    <location>
        <begin position="7"/>
        <end position="26"/>
    </location>
</feature>
<name>A0A8E2F131_9PEZI</name>
<dbReference type="Gene3D" id="3.90.550.10">
    <property type="entry name" value="Spore Coat Polysaccharide Biosynthesis Protein SpsA, Chain A"/>
    <property type="match status" value="1"/>
</dbReference>
<keyword evidence="3" id="KW-1185">Reference proteome</keyword>
<dbReference type="InterPro" id="IPR029044">
    <property type="entry name" value="Nucleotide-diphossugar_trans"/>
</dbReference>
<dbReference type="InterPro" id="IPR050587">
    <property type="entry name" value="GNT1/Glycosyltrans_8"/>
</dbReference>
<gene>
    <name evidence="2" type="ORF">AOQ84DRAFT_50194</name>
</gene>
<keyword evidence="1" id="KW-0472">Membrane</keyword>
<dbReference type="EMBL" id="KV749747">
    <property type="protein sequence ID" value="OCL07963.1"/>
    <property type="molecule type" value="Genomic_DNA"/>
</dbReference>
<sequence>MAIKRETRVLIAGAVIITLLICLLGLRQESALGVANIHAAAKKIWAPITNATLRPPKHIVPHIPQPKERLAYVTWLSSTVSGPDRDDFDDGYFIATRILVYQLLHAPKTRTNKSIDVVVVVTPDVSESRRERLRKDGAIVRPIDFLYADNDWLRPMNGRWRDIMSKLRVWELTEYSRILMLDGDMILQRPLDGIFDDPGAKIVKTLHNVTHLDDEGMLPSQYLLASMGEIPGPDHKYPPDWDDFYQDGYGRFCAGFFLLSPSKEIFNHYKTVLNIEGRFDSILMEQNLLNYAHRWSGPMPWREIASTWNIRSVNDNDFDQGVASMHEKWWEYPVSGSVRLHDYFMSVRWQMEGYYQAIDDDSTCCPTGPLN</sequence>
<evidence type="ECO:0000313" key="2">
    <source>
        <dbReference type="EMBL" id="OCL07963.1"/>
    </source>
</evidence>
<reference evidence="2 3" key="1">
    <citation type="journal article" date="2016" name="Nat. Commun.">
        <title>Ectomycorrhizal ecology is imprinted in the genome of the dominant symbiotic fungus Cenococcum geophilum.</title>
        <authorList>
            <consortium name="DOE Joint Genome Institute"/>
            <person name="Peter M."/>
            <person name="Kohler A."/>
            <person name="Ohm R.A."/>
            <person name="Kuo A."/>
            <person name="Krutzmann J."/>
            <person name="Morin E."/>
            <person name="Arend M."/>
            <person name="Barry K.W."/>
            <person name="Binder M."/>
            <person name="Choi C."/>
            <person name="Clum A."/>
            <person name="Copeland A."/>
            <person name="Grisel N."/>
            <person name="Haridas S."/>
            <person name="Kipfer T."/>
            <person name="LaButti K."/>
            <person name="Lindquist E."/>
            <person name="Lipzen A."/>
            <person name="Maire R."/>
            <person name="Meier B."/>
            <person name="Mihaltcheva S."/>
            <person name="Molinier V."/>
            <person name="Murat C."/>
            <person name="Poggeler S."/>
            <person name="Quandt C.A."/>
            <person name="Sperisen C."/>
            <person name="Tritt A."/>
            <person name="Tisserant E."/>
            <person name="Crous P.W."/>
            <person name="Henrissat B."/>
            <person name="Nehls U."/>
            <person name="Egli S."/>
            <person name="Spatafora J.W."/>
            <person name="Grigoriev I.V."/>
            <person name="Martin F.M."/>
        </authorList>
    </citation>
    <scope>NUCLEOTIDE SEQUENCE [LARGE SCALE GENOMIC DNA]</scope>
    <source>
        <strain evidence="2 3">CBS 207.34</strain>
    </source>
</reference>
<dbReference type="AlphaFoldDB" id="A0A8E2F131"/>
<dbReference type="OrthoDB" id="2014201at2759"/>
<keyword evidence="2" id="KW-0808">Transferase</keyword>
<evidence type="ECO:0000313" key="3">
    <source>
        <dbReference type="Proteomes" id="UP000250140"/>
    </source>
</evidence>
<accession>A0A8E2F131</accession>
<keyword evidence="1" id="KW-1133">Transmembrane helix</keyword>
<dbReference type="GO" id="GO:0016740">
    <property type="term" value="F:transferase activity"/>
    <property type="evidence" value="ECO:0007669"/>
    <property type="project" value="UniProtKB-KW"/>
</dbReference>
<dbReference type="Proteomes" id="UP000250140">
    <property type="component" value="Unassembled WGS sequence"/>
</dbReference>
<dbReference type="SUPFAM" id="SSF53448">
    <property type="entry name" value="Nucleotide-diphospho-sugar transferases"/>
    <property type="match status" value="1"/>
</dbReference>
<evidence type="ECO:0000256" key="1">
    <source>
        <dbReference type="SAM" id="Phobius"/>
    </source>
</evidence>
<dbReference type="PANTHER" id="PTHR11183">
    <property type="entry name" value="GLYCOGENIN SUBFAMILY MEMBER"/>
    <property type="match status" value="1"/>
</dbReference>
<proteinExistence type="predicted"/>
<protein>
    <submittedName>
        <fullName evidence="2">Glycosyltransferase family 8 protein</fullName>
    </submittedName>
</protein>